<feature type="binding site" evidence="3">
    <location>
        <begin position="489"/>
        <end position="490"/>
    </location>
    <ligand>
        <name>FAD</name>
        <dbReference type="ChEBI" id="CHEBI:57692"/>
    </ligand>
</feature>
<feature type="active site" description="Proton donor" evidence="2">
    <location>
        <position position="490"/>
    </location>
</feature>
<dbReference type="GO" id="GO:0050660">
    <property type="term" value="F:flavin adenine dinucleotide binding"/>
    <property type="evidence" value="ECO:0007669"/>
    <property type="project" value="InterPro"/>
</dbReference>
<dbReference type="EMBL" id="JAGMUV010000034">
    <property type="protein sequence ID" value="KAH7113545.1"/>
    <property type="molecule type" value="Genomic_DNA"/>
</dbReference>
<dbReference type="SUPFAM" id="SSF54373">
    <property type="entry name" value="FAD-linked reductases, C-terminal domain"/>
    <property type="match status" value="1"/>
</dbReference>
<evidence type="ECO:0000313" key="6">
    <source>
        <dbReference type="Proteomes" id="UP000738349"/>
    </source>
</evidence>
<protein>
    <recommendedName>
        <fullName evidence="4">Glucose-methanol-choline oxidoreductase N-terminal domain-containing protein</fullName>
    </recommendedName>
</protein>
<dbReference type="Gene3D" id="3.50.50.60">
    <property type="entry name" value="FAD/NAD(P)-binding domain"/>
    <property type="match status" value="1"/>
</dbReference>
<dbReference type="PIRSF" id="PIRSF000137">
    <property type="entry name" value="Alcohol_oxidase"/>
    <property type="match status" value="1"/>
</dbReference>
<comment type="similarity">
    <text evidence="1">Belongs to the GMC oxidoreductase family.</text>
</comment>
<dbReference type="InterPro" id="IPR012132">
    <property type="entry name" value="GMC_OxRdtase"/>
</dbReference>
<dbReference type="InterPro" id="IPR036188">
    <property type="entry name" value="FAD/NAD-bd_sf"/>
</dbReference>
<feature type="binding site" evidence="3">
    <location>
        <begin position="536"/>
        <end position="537"/>
    </location>
    <ligand>
        <name>FAD</name>
        <dbReference type="ChEBI" id="CHEBI:57692"/>
    </ligand>
</feature>
<dbReference type="OrthoDB" id="269227at2759"/>
<dbReference type="Pfam" id="PF00732">
    <property type="entry name" value="GMC_oxred_N"/>
    <property type="match status" value="1"/>
</dbReference>
<evidence type="ECO:0000313" key="5">
    <source>
        <dbReference type="EMBL" id="KAH7113545.1"/>
    </source>
</evidence>
<dbReference type="PROSITE" id="PS00624">
    <property type="entry name" value="GMC_OXRED_2"/>
    <property type="match status" value="1"/>
</dbReference>
<keyword evidence="6" id="KW-1185">Reference proteome</keyword>
<feature type="active site" description="Proton acceptor" evidence="2">
    <location>
        <position position="535"/>
    </location>
</feature>
<dbReference type="Pfam" id="PF05199">
    <property type="entry name" value="GMC_oxred_C"/>
    <property type="match status" value="1"/>
</dbReference>
<organism evidence="5 6">
    <name type="scientific">Dactylonectria macrodidyma</name>
    <dbReference type="NCBI Taxonomy" id="307937"/>
    <lineage>
        <taxon>Eukaryota</taxon>
        <taxon>Fungi</taxon>
        <taxon>Dikarya</taxon>
        <taxon>Ascomycota</taxon>
        <taxon>Pezizomycotina</taxon>
        <taxon>Sordariomycetes</taxon>
        <taxon>Hypocreomycetidae</taxon>
        <taxon>Hypocreales</taxon>
        <taxon>Nectriaceae</taxon>
        <taxon>Dactylonectria</taxon>
    </lineage>
</organism>
<dbReference type="SUPFAM" id="SSF51905">
    <property type="entry name" value="FAD/NAD(P)-binding domain"/>
    <property type="match status" value="1"/>
</dbReference>
<evidence type="ECO:0000259" key="4">
    <source>
        <dbReference type="PROSITE" id="PS00624"/>
    </source>
</evidence>
<evidence type="ECO:0000256" key="1">
    <source>
        <dbReference type="ARBA" id="ARBA00010790"/>
    </source>
</evidence>
<evidence type="ECO:0000256" key="2">
    <source>
        <dbReference type="PIRSR" id="PIRSR000137-1"/>
    </source>
</evidence>
<sequence>MDYDFIVIGAGPAGCSVASALANCKSQPRVLLLEAGGPNSDVNMRIEGNKYIQFTKPGQSRSYESEPVAGLDNRRVALVEGTGLGGSTAINFAAWTPGPKDDMDSMARYTGDAAWNWEASRERLKKVELFANPRHGSSQYVKVSNENHGYHGLIRVGYPTVPEKCALDTMKKWSSHGIRVNRDACDGSHLGICIAPATTWNGTRGTAADLIDQRKENLCIVTDAQVFRVLFKEKVADAVELVDGRIFRASKEIVLSAGARGTPKMLLLSGIGPVDHLSEFGISIVYGNKNVGQNYRDHSHVCIKYVDDAGTSERVDFFNDPLRQQAALHEWQLFRTGEYCRIGSTLVLGFFKSPGVLESSEFQHLSDSEKLRLQANTIPSYEVALNTLPSELYDNPVAAVNIAPVHIFIHNSQSTGQVRLHSIDPFVSPSTSLKILEHPYDRRVAIEATREVMEIVKSTSPAANWIDCPASESEDDILDFWVRNGVSSWHATGTCRMGKDEKEDGACVDTCFRVFGVTGLRVADLSVMPISPSTHPQTTAYQIGMLAAEKIITQHDLNGISHIAS</sequence>
<feature type="domain" description="Glucose-methanol-choline oxidoreductase N-terminal" evidence="4">
    <location>
        <begin position="258"/>
        <end position="272"/>
    </location>
</feature>
<feature type="binding site" evidence="3">
    <location>
        <position position="226"/>
    </location>
    <ligand>
        <name>FAD</name>
        <dbReference type="ChEBI" id="CHEBI:57692"/>
    </ligand>
</feature>
<dbReference type="AlphaFoldDB" id="A0A9P9D6B1"/>
<gene>
    <name evidence="5" type="ORF">EDB81DRAFT_670217</name>
</gene>
<comment type="caution">
    <text evidence="5">The sequence shown here is derived from an EMBL/GenBank/DDBJ whole genome shotgun (WGS) entry which is preliminary data.</text>
</comment>
<reference evidence="5" key="1">
    <citation type="journal article" date="2021" name="Nat. Commun.">
        <title>Genetic determinants of endophytism in the Arabidopsis root mycobiome.</title>
        <authorList>
            <person name="Mesny F."/>
            <person name="Miyauchi S."/>
            <person name="Thiergart T."/>
            <person name="Pickel B."/>
            <person name="Atanasova L."/>
            <person name="Karlsson M."/>
            <person name="Huettel B."/>
            <person name="Barry K.W."/>
            <person name="Haridas S."/>
            <person name="Chen C."/>
            <person name="Bauer D."/>
            <person name="Andreopoulos W."/>
            <person name="Pangilinan J."/>
            <person name="LaButti K."/>
            <person name="Riley R."/>
            <person name="Lipzen A."/>
            <person name="Clum A."/>
            <person name="Drula E."/>
            <person name="Henrissat B."/>
            <person name="Kohler A."/>
            <person name="Grigoriev I.V."/>
            <person name="Martin F.M."/>
            <person name="Hacquard S."/>
        </authorList>
    </citation>
    <scope>NUCLEOTIDE SEQUENCE</scope>
    <source>
        <strain evidence="5">MPI-CAGE-AT-0147</strain>
    </source>
</reference>
<dbReference type="PANTHER" id="PTHR11552">
    <property type="entry name" value="GLUCOSE-METHANOL-CHOLINE GMC OXIDOREDUCTASE"/>
    <property type="match status" value="1"/>
</dbReference>
<dbReference type="GO" id="GO:0016614">
    <property type="term" value="F:oxidoreductase activity, acting on CH-OH group of donors"/>
    <property type="evidence" value="ECO:0007669"/>
    <property type="project" value="InterPro"/>
</dbReference>
<accession>A0A9P9D6B1</accession>
<name>A0A9P9D6B1_9HYPO</name>
<keyword evidence="3" id="KW-0274">FAD</keyword>
<evidence type="ECO:0000256" key="3">
    <source>
        <dbReference type="PIRSR" id="PIRSR000137-2"/>
    </source>
</evidence>
<dbReference type="InterPro" id="IPR000172">
    <property type="entry name" value="GMC_OxRdtase_N"/>
</dbReference>
<dbReference type="Gene3D" id="3.30.560.10">
    <property type="entry name" value="Glucose Oxidase, domain 3"/>
    <property type="match status" value="1"/>
</dbReference>
<dbReference type="InterPro" id="IPR007867">
    <property type="entry name" value="GMC_OxRtase_C"/>
</dbReference>
<proteinExistence type="inferred from homology"/>
<dbReference type="Proteomes" id="UP000738349">
    <property type="component" value="Unassembled WGS sequence"/>
</dbReference>
<comment type="cofactor">
    <cofactor evidence="3">
        <name>FAD</name>
        <dbReference type="ChEBI" id="CHEBI:57692"/>
    </cofactor>
</comment>
<dbReference type="PANTHER" id="PTHR11552:SF134">
    <property type="entry name" value="GLUCOSE-METHANOL-CHOLINE OXIDOREDUCTASE N-TERMINAL DOMAIN-CONTAINING PROTEIN"/>
    <property type="match status" value="1"/>
</dbReference>
<keyword evidence="3" id="KW-0285">Flavoprotein</keyword>